<evidence type="ECO:0000313" key="5">
    <source>
        <dbReference type="EMBL" id="XBV45316.1"/>
    </source>
</evidence>
<keyword evidence="3" id="KW-0418">Kinase</keyword>
<dbReference type="GO" id="GO:0006355">
    <property type="term" value="P:regulation of DNA-templated transcription"/>
    <property type="evidence" value="ECO:0007669"/>
    <property type="project" value="UniProtKB-ARBA"/>
</dbReference>
<proteinExistence type="inferred from homology"/>
<keyword evidence="2" id="KW-0808">Transferase</keyword>
<dbReference type="RefSeq" id="WP_309836007.1">
    <property type="nucleotide sequence ID" value="NZ_CP158292.1"/>
</dbReference>
<dbReference type="NCBIfam" id="NF007297">
    <property type="entry name" value="PRK09775.1"/>
    <property type="match status" value="1"/>
</dbReference>
<evidence type="ECO:0000259" key="4">
    <source>
        <dbReference type="Pfam" id="PF07804"/>
    </source>
</evidence>
<sequence>MAELQSLLLEGPLSAADLLARLHISQATLSRQLRQQPQIIKWGKARATRYALLRPIRGESRFPLYRISAEGQASPAGILLPTWPQGSCLHLDQHDQGRFYDGLPWFLQEMRPQGFLGRQWGREYAPQLGLTDDIRLWSDEQCLMALASGGIDMPGAFIVGDMTYQRWLQQPAPQAISEAQKIARYPLMAQQALSGDEPGSSAGGEQPKFLCYAATANGDRHCLVKFTVARQSDNAERWRDLLRAEHLALQHLLAAGLPAAHSQLIDSEGQLFLEVQRFDRIHQRGRRCMSSLEAVSAEFIGHQQHWPDALRELQRQQRVDAVAVERGTLQWAFGRLIANSDMHAGNLSFFTDEERFSLTPAYDMLPMALAPNSQGHMRDEVKLTLDFALPGAVWRAASAMAKIYWQAIAEDAEFSANFRSIAGQALQQLEAMEVTMHKMA</sequence>
<evidence type="ECO:0000256" key="2">
    <source>
        <dbReference type="ARBA" id="ARBA00022679"/>
    </source>
</evidence>
<dbReference type="InterPro" id="IPR011991">
    <property type="entry name" value="ArsR-like_HTH"/>
</dbReference>
<dbReference type="PANTHER" id="PTHR37419:SF8">
    <property type="entry name" value="TOXIN YJJJ"/>
    <property type="match status" value="1"/>
</dbReference>
<dbReference type="InterPro" id="IPR012893">
    <property type="entry name" value="HipA-like_C"/>
</dbReference>
<dbReference type="GO" id="GO:0005829">
    <property type="term" value="C:cytosol"/>
    <property type="evidence" value="ECO:0007669"/>
    <property type="project" value="TreeGrafter"/>
</dbReference>
<feature type="domain" description="HipA-like C-terminal" evidence="4">
    <location>
        <begin position="200"/>
        <end position="427"/>
    </location>
</feature>
<organism evidence="5">
    <name type="scientific">Pantoea sp. BJ2</name>
    <dbReference type="NCBI Taxonomy" id="3141322"/>
    <lineage>
        <taxon>Bacteria</taxon>
        <taxon>Pseudomonadati</taxon>
        <taxon>Pseudomonadota</taxon>
        <taxon>Gammaproteobacteria</taxon>
        <taxon>Enterobacterales</taxon>
        <taxon>Erwiniaceae</taxon>
        <taxon>Pantoea</taxon>
    </lineage>
</organism>
<dbReference type="AlphaFoldDB" id="A0AAU7TY71"/>
<evidence type="ECO:0000256" key="3">
    <source>
        <dbReference type="ARBA" id="ARBA00022777"/>
    </source>
</evidence>
<comment type="similarity">
    <text evidence="1">Belongs to the HipA Ser/Thr kinase family.</text>
</comment>
<gene>
    <name evidence="5" type="primary">yjjJ</name>
    <name evidence="5" type="ORF">AAF463_03005</name>
</gene>
<dbReference type="PANTHER" id="PTHR37419">
    <property type="entry name" value="SERINE/THREONINE-PROTEIN KINASE TOXIN HIPA"/>
    <property type="match status" value="1"/>
</dbReference>
<dbReference type="CDD" id="cd00090">
    <property type="entry name" value="HTH_ARSR"/>
    <property type="match status" value="1"/>
</dbReference>
<dbReference type="EMBL" id="CP158292">
    <property type="protein sequence ID" value="XBV45316.1"/>
    <property type="molecule type" value="Genomic_DNA"/>
</dbReference>
<reference evidence="5" key="1">
    <citation type="submission" date="2024-06" db="EMBL/GenBank/DDBJ databases">
        <title>Multiomics insights into the TNT degradation mechanism by Pantoea sp. BJ2 isolated from an ammunition destruction site.</title>
        <authorList>
            <person name="Luo J."/>
        </authorList>
    </citation>
    <scope>NUCLEOTIDE SEQUENCE</scope>
    <source>
        <strain evidence="5">BJ2</strain>
    </source>
</reference>
<dbReference type="GO" id="GO:0004674">
    <property type="term" value="F:protein serine/threonine kinase activity"/>
    <property type="evidence" value="ECO:0007669"/>
    <property type="project" value="TreeGrafter"/>
</dbReference>
<dbReference type="Pfam" id="PF07804">
    <property type="entry name" value="HipA_C"/>
    <property type="match status" value="1"/>
</dbReference>
<protein>
    <submittedName>
        <fullName evidence="5">Type II toxin-antitoxin system HipA family toxin YjjJ</fullName>
    </submittedName>
</protein>
<evidence type="ECO:0000256" key="1">
    <source>
        <dbReference type="ARBA" id="ARBA00010164"/>
    </source>
</evidence>
<accession>A0AAU7TY71</accession>
<dbReference type="InterPro" id="IPR052028">
    <property type="entry name" value="HipA_Ser/Thr_kinase"/>
</dbReference>
<name>A0AAU7TY71_9GAMM</name>